<protein>
    <recommendedName>
        <fullName evidence="1">non-specific serine/threonine protein kinase</fullName>
        <ecNumber evidence="1">2.7.11.1</ecNumber>
    </recommendedName>
</protein>
<keyword evidence="8 9" id="KW-0067">ATP-binding</keyword>
<evidence type="ECO:0000256" key="3">
    <source>
        <dbReference type="ARBA" id="ARBA00022658"/>
    </source>
</evidence>
<dbReference type="Gene3D" id="2.130.10.30">
    <property type="entry name" value="Regulator of chromosome condensation 1/beta-lactamase-inhibitor protein II"/>
    <property type="match status" value="2"/>
</dbReference>
<keyword evidence="7" id="KW-0418">Kinase</keyword>
<reference evidence="12" key="1">
    <citation type="submission" date="2022-08" db="EMBL/GenBank/DDBJ databases">
        <title>Draft genome sequencing of Roseisolibacter agri AW1220.</title>
        <authorList>
            <person name="Tobiishi Y."/>
            <person name="Tonouchi A."/>
        </authorList>
    </citation>
    <scope>NUCLEOTIDE SEQUENCE</scope>
    <source>
        <strain evidence="12">AW1220</strain>
    </source>
</reference>
<dbReference type="SUPFAM" id="SSF50985">
    <property type="entry name" value="RCC1/BLIP-II"/>
    <property type="match status" value="2"/>
</dbReference>
<dbReference type="PANTHER" id="PTHR45982:SF1">
    <property type="entry name" value="REGULATOR OF CHROMOSOME CONDENSATION"/>
    <property type="match status" value="1"/>
</dbReference>
<dbReference type="PROSITE" id="PS50011">
    <property type="entry name" value="PROTEIN_KINASE_DOM"/>
    <property type="match status" value="1"/>
</dbReference>
<dbReference type="InterPro" id="IPR008271">
    <property type="entry name" value="Ser/Thr_kinase_AS"/>
</dbReference>
<name>A0AA37VG14_9BACT</name>
<keyword evidence="4" id="KW-0808">Transferase</keyword>
<dbReference type="Pfam" id="PF00069">
    <property type="entry name" value="Pkinase"/>
    <property type="match status" value="1"/>
</dbReference>
<dbReference type="InterPro" id="IPR000408">
    <property type="entry name" value="Reg_chr_condens"/>
</dbReference>
<evidence type="ECO:0000313" key="13">
    <source>
        <dbReference type="Proteomes" id="UP001161325"/>
    </source>
</evidence>
<dbReference type="SMART" id="SM00220">
    <property type="entry name" value="S_TKc"/>
    <property type="match status" value="1"/>
</dbReference>
<dbReference type="InterPro" id="IPR011009">
    <property type="entry name" value="Kinase-like_dom_sf"/>
</dbReference>
<dbReference type="Pfam" id="PF13540">
    <property type="entry name" value="RCC1_2"/>
    <property type="match status" value="1"/>
</dbReference>
<dbReference type="PANTHER" id="PTHR45982">
    <property type="entry name" value="REGULATOR OF CHROMOSOME CONDENSATION"/>
    <property type="match status" value="1"/>
</dbReference>
<evidence type="ECO:0000256" key="2">
    <source>
        <dbReference type="ARBA" id="ARBA00022527"/>
    </source>
</evidence>
<dbReference type="AlphaFoldDB" id="A0AA37VG14"/>
<dbReference type="PROSITE" id="PS00108">
    <property type="entry name" value="PROTEIN_KINASE_ST"/>
    <property type="match status" value="1"/>
</dbReference>
<evidence type="ECO:0000256" key="7">
    <source>
        <dbReference type="ARBA" id="ARBA00022777"/>
    </source>
</evidence>
<sequence length="897" mass="92339">MQGDERTVAVPIGRRPPGLPDPGASGPHDAIETVEPAASFDDLTADYELLGELGRGGSAVVYRARDRRLGREVALKVVRVPPALAGGTDDPLARLAREARTIAALEHPHIVRVHAVRELRDGLALEMPCVRGRTLKQLLADEGPLDAARATAILHDVATALGFAHAHGIVHRDVKPENIFVEEDTGRALLADFGVARSLETDVRLTQTGVTMGTPAYMSPEQIDGHGIDGRSDLYSLGLVGWEMLTGRRPWEGEGLFGVLQRQKRDELPPVETLRPDDAPAVPPALLYVIERMLQKAPSARWADAGAVAAQLTHPVMPSDFAQWSRVHQRRVQEARRAPDVASRGAGLLAAALTTMRLRRPPPGEDAPMDAVPGTDEQTPTWVAAATPRARPGRRALLAGGLAAVALLGLAAQRSQRSASASVALPDSIADRTASVAIPLPTVGAVTPRDSELTARTAVPSRARDATAPADARGGEVEATELDARPAPGASGPATRADAPVPVPPLRAPLPQPSVTAAAPSIARVAPPAALPAPPAPAEPVERVAAVAFERTVAAAGGRHSCAILGDGTLACWGANGDGQLGTGDLETREEPTPVAASVRFVQVAAGGAHSCAVATDGAAYCWGDGERGQLGGGARSERATPARVSGSARFRGVRAGLAHTCGLTTDGAVLCWGADDRGQLGDGQSADRATPAAIPGLRAASLAVGWRHACALTSDGTALCWGENADGQLGDGTRTTRRTPTPVAGGQRFVAIAAGASHTCGVTGDGRAFCWGRNAAGQLGTGGNSAQLTPSQVETSTRFVTVVTGSAHTCARTSAGLVFCWGGNAYGQLGDGSTTGQSRPVRVAGGPYAALSASGAHTCATLDGAAVCWGYNVDGQLGDGTRAHRTSPMRVTTAAH</sequence>
<dbReference type="Pfam" id="PF25390">
    <property type="entry name" value="WD40_RLD"/>
    <property type="match status" value="1"/>
</dbReference>
<dbReference type="InterPro" id="IPR000719">
    <property type="entry name" value="Prot_kinase_dom"/>
</dbReference>
<keyword evidence="3" id="KW-0344">Guanine-nucleotide releasing factor</keyword>
<proteinExistence type="predicted"/>
<evidence type="ECO:0000259" key="11">
    <source>
        <dbReference type="PROSITE" id="PS50011"/>
    </source>
</evidence>
<dbReference type="PRINTS" id="PR00633">
    <property type="entry name" value="RCCNDNSATION"/>
</dbReference>
<evidence type="ECO:0000256" key="4">
    <source>
        <dbReference type="ARBA" id="ARBA00022679"/>
    </source>
</evidence>
<feature type="region of interest" description="Disordered" evidence="10">
    <location>
        <begin position="358"/>
        <end position="379"/>
    </location>
</feature>
<feature type="region of interest" description="Disordered" evidence="10">
    <location>
        <begin position="1"/>
        <end position="27"/>
    </location>
</feature>
<dbReference type="GO" id="GO:0004674">
    <property type="term" value="F:protein serine/threonine kinase activity"/>
    <property type="evidence" value="ECO:0007669"/>
    <property type="project" value="UniProtKB-KW"/>
</dbReference>
<comment type="caution">
    <text evidence="12">The sequence shown here is derived from an EMBL/GenBank/DDBJ whole genome shotgun (WGS) entry which is preliminary data.</text>
</comment>
<dbReference type="CDD" id="cd14014">
    <property type="entry name" value="STKc_PknB_like"/>
    <property type="match status" value="1"/>
</dbReference>
<keyword evidence="5" id="KW-0677">Repeat</keyword>
<evidence type="ECO:0000256" key="1">
    <source>
        <dbReference type="ARBA" id="ARBA00012513"/>
    </source>
</evidence>
<dbReference type="InterPro" id="IPR058923">
    <property type="entry name" value="RCC1-like_dom"/>
</dbReference>
<dbReference type="InterPro" id="IPR051553">
    <property type="entry name" value="Ran_GTPase-activating"/>
</dbReference>
<keyword evidence="2" id="KW-0723">Serine/threonine-protein kinase</keyword>
<evidence type="ECO:0000256" key="8">
    <source>
        <dbReference type="ARBA" id="ARBA00022840"/>
    </source>
</evidence>
<dbReference type="PROSITE" id="PS50012">
    <property type="entry name" value="RCC1_3"/>
    <property type="match status" value="7"/>
</dbReference>
<dbReference type="GO" id="GO:0005737">
    <property type="term" value="C:cytoplasm"/>
    <property type="evidence" value="ECO:0007669"/>
    <property type="project" value="TreeGrafter"/>
</dbReference>
<dbReference type="SUPFAM" id="SSF56112">
    <property type="entry name" value="Protein kinase-like (PK-like)"/>
    <property type="match status" value="1"/>
</dbReference>
<evidence type="ECO:0000256" key="6">
    <source>
        <dbReference type="ARBA" id="ARBA00022741"/>
    </source>
</evidence>
<evidence type="ECO:0000256" key="10">
    <source>
        <dbReference type="SAM" id="MobiDB-lite"/>
    </source>
</evidence>
<keyword evidence="13" id="KW-1185">Reference proteome</keyword>
<dbReference type="GO" id="GO:0005524">
    <property type="term" value="F:ATP binding"/>
    <property type="evidence" value="ECO:0007669"/>
    <property type="project" value="UniProtKB-UniRule"/>
</dbReference>
<feature type="domain" description="Protein kinase" evidence="11">
    <location>
        <begin position="47"/>
        <end position="317"/>
    </location>
</feature>
<evidence type="ECO:0000313" key="12">
    <source>
        <dbReference type="EMBL" id="GLC27734.1"/>
    </source>
</evidence>
<dbReference type="GO" id="GO:0005085">
    <property type="term" value="F:guanyl-nucleotide exchange factor activity"/>
    <property type="evidence" value="ECO:0007669"/>
    <property type="project" value="TreeGrafter"/>
</dbReference>
<dbReference type="InterPro" id="IPR009091">
    <property type="entry name" value="RCC1/BLIP-II"/>
</dbReference>
<dbReference type="PROSITE" id="PS00107">
    <property type="entry name" value="PROTEIN_KINASE_ATP"/>
    <property type="match status" value="1"/>
</dbReference>
<evidence type="ECO:0000256" key="5">
    <source>
        <dbReference type="ARBA" id="ARBA00022737"/>
    </source>
</evidence>
<organism evidence="12 13">
    <name type="scientific">Roseisolibacter agri</name>
    <dbReference type="NCBI Taxonomy" id="2014610"/>
    <lineage>
        <taxon>Bacteria</taxon>
        <taxon>Pseudomonadati</taxon>
        <taxon>Gemmatimonadota</taxon>
        <taxon>Gemmatimonadia</taxon>
        <taxon>Gemmatimonadales</taxon>
        <taxon>Gemmatimonadaceae</taxon>
        <taxon>Roseisolibacter</taxon>
    </lineage>
</organism>
<dbReference type="Gene3D" id="1.10.510.10">
    <property type="entry name" value="Transferase(Phosphotransferase) domain 1"/>
    <property type="match status" value="1"/>
</dbReference>
<dbReference type="EMBL" id="BRXS01000006">
    <property type="protein sequence ID" value="GLC27734.1"/>
    <property type="molecule type" value="Genomic_DNA"/>
</dbReference>
<feature type="region of interest" description="Disordered" evidence="10">
    <location>
        <begin position="451"/>
        <end position="502"/>
    </location>
</feature>
<feature type="binding site" evidence="9">
    <location>
        <position position="76"/>
    </location>
    <ligand>
        <name>ATP</name>
        <dbReference type="ChEBI" id="CHEBI:30616"/>
    </ligand>
</feature>
<dbReference type="InterPro" id="IPR017441">
    <property type="entry name" value="Protein_kinase_ATP_BS"/>
</dbReference>
<dbReference type="FunFam" id="1.10.510.10:FF:000021">
    <property type="entry name" value="Serine/threonine protein kinase"/>
    <property type="match status" value="1"/>
</dbReference>
<dbReference type="RefSeq" id="WP_284352166.1">
    <property type="nucleotide sequence ID" value="NZ_BRXS01000006.1"/>
</dbReference>
<dbReference type="EC" id="2.7.11.1" evidence="1"/>
<dbReference type="Gene3D" id="3.30.200.20">
    <property type="entry name" value="Phosphorylase Kinase, domain 1"/>
    <property type="match status" value="1"/>
</dbReference>
<gene>
    <name evidence="12" type="ORF">rosag_42470</name>
</gene>
<dbReference type="Proteomes" id="UP001161325">
    <property type="component" value="Unassembled WGS sequence"/>
</dbReference>
<keyword evidence="6 9" id="KW-0547">Nucleotide-binding</keyword>
<evidence type="ECO:0000256" key="9">
    <source>
        <dbReference type="PROSITE-ProRule" id="PRU10141"/>
    </source>
</evidence>
<accession>A0AA37VG14</accession>